<dbReference type="InterPro" id="IPR023606">
    <property type="entry name" value="CoA-Trfase_III_dom_1_sf"/>
</dbReference>
<keyword evidence="3" id="KW-1185">Reference proteome</keyword>
<dbReference type="RefSeq" id="WP_165832629.1">
    <property type="nucleotide sequence ID" value="NZ_JACCEX010000010.1"/>
</dbReference>
<name>A0A2U1CIS2_9BURK</name>
<dbReference type="InterPro" id="IPR003673">
    <property type="entry name" value="CoA-Trfase_fam_III"/>
</dbReference>
<keyword evidence="1 2" id="KW-0808">Transferase</keyword>
<dbReference type="Gene3D" id="3.30.1540.10">
    <property type="entry name" value="formyl-coa transferase, domain 3"/>
    <property type="match status" value="1"/>
</dbReference>
<proteinExistence type="predicted"/>
<accession>A0A2U1CIS2</accession>
<gene>
    <name evidence="2" type="ORF">C7440_3392</name>
</gene>
<dbReference type="InterPro" id="IPR044855">
    <property type="entry name" value="CoA-Trfase_III_dom3_sf"/>
</dbReference>
<dbReference type="Pfam" id="PF02515">
    <property type="entry name" value="CoA_transf_3"/>
    <property type="match status" value="1"/>
</dbReference>
<dbReference type="InterPro" id="IPR050483">
    <property type="entry name" value="CoA-transferase_III_domain"/>
</dbReference>
<evidence type="ECO:0000313" key="2">
    <source>
        <dbReference type="EMBL" id="PVY60888.1"/>
    </source>
</evidence>
<dbReference type="Proteomes" id="UP000246145">
    <property type="component" value="Unassembled WGS sequence"/>
</dbReference>
<dbReference type="GO" id="GO:0008410">
    <property type="term" value="F:CoA-transferase activity"/>
    <property type="evidence" value="ECO:0007669"/>
    <property type="project" value="TreeGrafter"/>
</dbReference>
<dbReference type="SUPFAM" id="SSF89796">
    <property type="entry name" value="CoA-transferase family III (CaiB/BaiF)"/>
    <property type="match status" value="1"/>
</dbReference>
<dbReference type="EMBL" id="QEKO01000006">
    <property type="protein sequence ID" value="PVY60888.1"/>
    <property type="molecule type" value="Genomic_DNA"/>
</dbReference>
<evidence type="ECO:0000313" key="3">
    <source>
        <dbReference type="Proteomes" id="UP000246145"/>
    </source>
</evidence>
<dbReference type="PANTHER" id="PTHR48207">
    <property type="entry name" value="SUCCINATE--HYDROXYMETHYLGLUTARATE COA-TRANSFERASE"/>
    <property type="match status" value="1"/>
</dbReference>
<dbReference type="AlphaFoldDB" id="A0A2U1CIS2"/>
<dbReference type="Gene3D" id="3.40.50.10540">
    <property type="entry name" value="Crotonobetainyl-coa:carnitine coa-transferase, domain 1"/>
    <property type="match status" value="1"/>
</dbReference>
<dbReference type="PANTHER" id="PTHR48207:SF3">
    <property type="entry name" value="SUCCINATE--HYDROXYMETHYLGLUTARATE COA-TRANSFERASE"/>
    <property type="match status" value="1"/>
</dbReference>
<sequence length="405" mass="43340">MTAALQGVVVLDLSRILAGPWSTQSLADLGAEVIKVERPGAGDDTRSWGPPFATDGEGAAGDAAYFFCCNRGKRSLTLDFTVEQGRAVLLELVKKADILVENYKVGGLKKYGLDYETLSQVNPRLIYCSITGFGQTGPYATRPGYDALIQAMGGLMSITGEPDEVPGGGPQKVGVAVVDILTGLYATTAILAALHHRGHSGKGQHIDVALLDVQVAALANQASNYLIAGKVPGRLGSAHPSIVPYQPFPCADGHVMLAIGNDTQFANFCQAASCAELASDPRFATNAERVHNRAQLIPLLQERILAKTIDQWCELATRHGFPCGPINTIDRVFEDEHIRARQLRVEVDSPRYGKVGLVASPMRFSETPIRYDSPPPELGQDTEAVLAELGVDTARIAELKALKAI</sequence>
<comment type="caution">
    <text evidence="2">The sequence shown here is derived from an EMBL/GenBank/DDBJ whole genome shotgun (WGS) entry which is preliminary data.</text>
</comment>
<reference evidence="2 3" key="1">
    <citation type="submission" date="2018-04" db="EMBL/GenBank/DDBJ databases">
        <title>Genomic Encyclopedia of Type Strains, Phase IV (KMG-IV): sequencing the most valuable type-strain genomes for metagenomic binning, comparative biology and taxonomic classification.</title>
        <authorList>
            <person name="Goeker M."/>
        </authorList>
    </citation>
    <scope>NUCLEOTIDE SEQUENCE [LARGE SCALE GENOMIC DNA]</scope>
    <source>
        <strain evidence="2 3">DSM 10065</strain>
    </source>
</reference>
<dbReference type="STRING" id="1231391.GCA_000308195_02722"/>
<evidence type="ECO:0000256" key="1">
    <source>
        <dbReference type="ARBA" id="ARBA00022679"/>
    </source>
</evidence>
<organism evidence="2 3">
    <name type="scientific">Pusillimonas noertemannii</name>
    <dbReference type="NCBI Taxonomy" id="305977"/>
    <lineage>
        <taxon>Bacteria</taxon>
        <taxon>Pseudomonadati</taxon>
        <taxon>Pseudomonadota</taxon>
        <taxon>Betaproteobacteria</taxon>
        <taxon>Burkholderiales</taxon>
        <taxon>Alcaligenaceae</taxon>
        <taxon>Pusillimonas</taxon>
    </lineage>
</organism>
<protein>
    <submittedName>
        <fullName evidence="2">Crotonobetainyl-CoA:carnitine CoA-transferase CaiB-like acyl-CoA transferase</fullName>
    </submittedName>
</protein>